<dbReference type="InterPro" id="IPR000253">
    <property type="entry name" value="FHA_dom"/>
</dbReference>
<dbReference type="InterPro" id="IPR008984">
    <property type="entry name" value="SMAD_FHA_dom_sf"/>
</dbReference>
<dbReference type="PROSITE" id="PS50006">
    <property type="entry name" value="FHA_DOMAIN"/>
    <property type="match status" value="1"/>
</dbReference>
<dbReference type="Pfam" id="PF00498">
    <property type="entry name" value="FHA"/>
    <property type="match status" value="1"/>
</dbReference>
<feature type="compositionally biased region" description="Low complexity" evidence="1">
    <location>
        <begin position="196"/>
        <end position="207"/>
    </location>
</feature>
<dbReference type="EMBL" id="PTQR01000086">
    <property type="protein sequence ID" value="TKX20720.1"/>
    <property type="molecule type" value="Genomic_DNA"/>
</dbReference>
<feature type="region of interest" description="Disordered" evidence="1">
    <location>
        <begin position="170"/>
        <end position="354"/>
    </location>
</feature>
<comment type="caution">
    <text evidence="3">The sequence shown here is derived from an EMBL/GenBank/DDBJ whole genome shotgun (WGS) entry which is preliminary data.</text>
</comment>
<sequence length="652" mass="70324">MSALRAHRWDVRRPIHLEIVSPNPRELGEEEGRVIVPEAGERIQISRSSLNPAKQLLPGRNNAVFDCKVMSRFHAFLEVPAGLPGPLMITDTSKYGTFINGKRISAGISTLVNPGDCIRFGDTVSTSSAEITHRPVKVIVNYSDKDDFDAPDLVSSARSVSTNRFFVPSSDIDSESVHSDDDYGSLNEQEVEEMDSSSPPDTQLSSSAHDKDTKAKAVESPSPSRIFDSVVVPAREPARPPTNPETQTPHSLDSYTYSYPEDEVTGLSDEYDDFEGGNADGWFDSPEPEVSQIRLPPAPTLPRKTRFDVPPSEPSKVQAPQDKLKTIEQKEIPETQTQVHTQTQTQAQTQTQESDLAAPFPTIRNSAPSALSKPLTMMDKHAEAKHALRDQVDHAVDKIGLIAQATTAENAASHRSHADLVNVNGNSFADVYTSSDLFGDLEIAAQTATPNATFVADTSEKDQKPEEIAQTPATATVKGTLGGVQVHGCKSPSDKRISIGDLINSEPSTPAAVTANVSFTQGQKRKAQEMDVDEDSTEVHTLKSTGAVCTSRTGADVVEFVDDGEESEPIQLPAATRRRLKRRKQAAGKKPVESTSSTKVVLVQTPTESGRPAKRLKSILSTALTATAYATVGSIATIGFLASPLAERLAGL</sequence>
<protein>
    <submittedName>
        <fullName evidence="3">FHA domain-containing protein 3</fullName>
    </submittedName>
</protein>
<reference evidence="3 4" key="1">
    <citation type="submission" date="2018-02" db="EMBL/GenBank/DDBJ databases">
        <title>Draft genome sequences of Elsinoe sp., causing black scab on jojoba.</title>
        <authorList>
            <person name="Stodart B."/>
            <person name="Jeffress S."/>
            <person name="Ash G."/>
            <person name="Arun Chinnappa K."/>
        </authorList>
    </citation>
    <scope>NUCLEOTIDE SEQUENCE [LARGE SCALE GENOMIC DNA]</scope>
    <source>
        <strain evidence="3 4">Hillstone_2</strain>
    </source>
</reference>
<dbReference type="Proteomes" id="UP000308133">
    <property type="component" value="Unassembled WGS sequence"/>
</dbReference>
<evidence type="ECO:0000313" key="3">
    <source>
        <dbReference type="EMBL" id="TKX20720.1"/>
    </source>
</evidence>
<feature type="compositionally biased region" description="Basic and acidic residues" evidence="1">
    <location>
        <begin position="322"/>
        <end position="333"/>
    </location>
</feature>
<feature type="compositionally biased region" description="Acidic residues" evidence="1">
    <location>
        <begin position="260"/>
        <end position="275"/>
    </location>
</feature>
<dbReference type="AlphaFoldDB" id="A0A4U7AVT7"/>
<dbReference type="SUPFAM" id="SSF49879">
    <property type="entry name" value="SMAD/FHA domain"/>
    <property type="match status" value="1"/>
</dbReference>
<feature type="compositionally biased region" description="Basic and acidic residues" evidence="1">
    <location>
        <begin position="208"/>
        <end position="217"/>
    </location>
</feature>
<accession>A0A4U7AVT7</accession>
<evidence type="ECO:0000256" key="1">
    <source>
        <dbReference type="SAM" id="MobiDB-lite"/>
    </source>
</evidence>
<dbReference type="Gene3D" id="2.60.200.20">
    <property type="match status" value="1"/>
</dbReference>
<feature type="compositionally biased region" description="Polar residues" evidence="1">
    <location>
        <begin position="244"/>
        <end position="257"/>
    </location>
</feature>
<name>A0A4U7AVT7_9PEZI</name>
<proteinExistence type="predicted"/>
<feature type="compositionally biased region" description="Low complexity" evidence="1">
    <location>
        <begin position="335"/>
        <end position="352"/>
    </location>
</feature>
<feature type="compositionally biased region" description="Basic residues" evidence="1">
    <location>
        <begin position="577"/>
        <end position="587"/>
    </location>
</feature>
<feature type="domain" description="FHA" evidence="2">
    <location>
        <begin position="43"/>
        <end position="104"/>
    </location>
</feature>
<organism evidence="3 4">
    <name type="scientific">Elsinoe australis</name>
    <dbReference type="NCBI Taxonomy" id="40998"/>
    <lineage>
        <taxon>Eukaryota</taxon>
        <taxon>Fungi</taxon>
        <taxon>Dikarya</taxon>
        <taxon>Ascomycota</taxon>
        <taxon>Pezizomycotina</taxon>
        <taxon>Dothideomycetes</taxon>
        <taxon>Dothideomycetidae</taxon>
        <taxon>Myriangiales</taxon>
        <taxon>Elsinoaceae</taxon>
        <taxon>Elsinoe</taxon>
    </lineage>
</organism>
<evidence type="ECO:0000259" key="2">
    <source>
        <dbReference type="PROSITE" id="PS50006"/>
    </source>
</evidence>
<feature type="region of interest" description="Disordered" evidence="1">
    <location>
        <begin position="577"/>
        <end position="599"/>
    </location>
</feature>
<gene>
    <name evidence="3" type="ORF">C1H76_7106</name>
</gene>
<evidence type="ECO:0000313" key="4">
    <source>
        <dbReference type="Proteomes" id="UP000308133"/>
    </source>
</evidence>